<dbReference type="InterPro" id="IPR035996">
    <property type="entry name" value="4pyrrol_Methylase_sf"/>
</dbReference>
<dbReference type="eggNOG" id="COG2243">
    <property type="taxonomic scope" value="Bacteria"/>
</dbReference>
<evidence type="ECO:0000256" key="3">
    <source>
        <dbReference type="ARBA" id="ARBA00022573"/>
    </source>
</evidence>
<dbReference type="InterPro" id="IPR000878">
    <property type="entry name" value="4pyrrol_Mease"/>
</dbReference>
<accession>B1I5P8</accession>
<dbReference type="InterPro" id="IPR012382">
    <property type="entry name" value="CobI/CbiL"/>
</dbReference>
<dbReference type="GO" id="GO:0032259">
    <property type="term" value="P:methylation"/>
    <property type="evidence" value="ECO:0007669"/>
    <property type="project" value="UniProtKB-KW"/>
</dbReference>
<name>B1I5P8_DESAP</name>
<dbReference type="OrthoDB" id="9804789at2"/>
<reference evidence="9 10" key="2">
    <citation type="journal article" date="2008" name="Science">
        <title>Environmental genomics reveals a single-species ecosystem deep within Earth.</title>
        <authorList>
            <person name="Chivian D."/>
            <person name="Brodie E.L."/>
            <person name="Alm E.J."/>
            <person name="Culley D.E."/>
            <person name="Dehal P.S."/>
            <person name="Desantis T.Z."/>
            <person name="Gihring T.M."/>
            <person name="Lapidus A."/>
            <person name="Lin L.H."/>
            <person name="Lowry S.R."/>
            <person name="Moser D.P."/>
            <person name="Richardson P.M."/>
            <person name="Southam G."/>
            <person name="Wanger G."/>
            <person name="Pratt L.M."/>
            <person name="Andersen G.L."/>
            <person name="Hazen T.C."/>
            <person name="Brockman F.J."/>
            <person name="Arkin A.P."/>
            <person name="Onstott T.C."/>
        </authorList>
    </citation>
    <scope>NUCLEOTIDE SEQUENCE [LARGE SCALE GENOMIC DNA]</scope>
    <source>
        <strain evidence="9 10">MP104C</strain>
    </source>
</reference>
<dbReference type="PANTHER" id="PTHR43467">
    <property type="entry name" value="COBALT-PRECORRIN-2 C(20)-METHYLTRANSFERASE"/>
    <property type="match status" value="1"/>
</dbReference>
<dbReference type="CDD" id="cd11645">
    <property type="entry name" value="Precorrin_2_C20_MT"/>
    <property type="match status" value="1"/>
</dbReference>
<evidence type="ECO:0000313" key="10">
    <source>
        <dbReference type="Proteomes" id="UP000008544"/>
    </source>
</evidence>
<dbReference type="AlphaFoldDB" id="B1I5P8"/>
<keyword evidence="10" id="KW-1185">Reference proteome</keyword>
<dbReference type="GO" id="GO:0030788">
    <property type="term" value="F:precorrin-2 C20-methyltransferase activity"/>
    <property type="evidence" value="ECO:0007669"/>
    <property type="project" value="InterPro"/>
</dbReference>
<keyword evidence="4 9" id="KW-0489">Methyltransferase</keyword>
<organism evidence="9 10">
    <name type="scientific">Desulforudis audaxviator (strain MP104C)</name>
    <dbReference type="NCBI Taxonomy" id="477974"/>
    <lineage>
        <taxon>Bacteria</taxon>
        <taxon>Bacillati</taxon>
        <taxon>Bacillota</taxon>
        <taxon>Clostridia</taxon>
        <taxon>Thermoanaerobacterales</taxon>
        <taxon>Candidatus Desulforudaceae</taxon>
        <taxon>Candidatus Desulforudis</taxon>
    </lineage>
</organism>
<evidence type="ECO:0000313" key="9">
    <source>
        <dbReference type="EMBL" id="ACA60347.1"/>
    </source>
</evidence>
<dbReference type="SUPFAM" id="SSF53790">
    <property type="entry name" value="Tetrapyrrole methylase"/>
    <property type="match status" value="1"/>
</dbReference>
<dbReference type="HOGENOM" id="CLU_076014_2_1_9"/>
<dbReference type="InterPro" id="IPR014777">
    <property type="entry name" value="4pyrrole_Mease_sub1"/>
</dbReference>
<evidence type="ECO:0000259" key="8">
    <source>
        <dbReference type="Pfam" id="PF00590"/>
    </source>
</evidence>
<evidence type="ECO:0000256" key="1">
    <source>
        <dbReference type="ARBA" id="ARBA00004953"/>
    </source>
</evidence>
<gene>
    <name evidence="9" type="ordered locus">Daud_1854</name>
</gene>
<feature type="domain" description="Tetrapyrrole methylase" evidence="8">
    <location>
        <begin position="9"/>
        <end position="217"/>
    </location>
</feature>
<dbReference type="PANTHER" id="PTHR43467:SF2">
    <property type="entry name" value="COBALT-PRECORRIN-2 C(20)-METHYLTRANSFERASE"/>
    <property type="match status" value="1"/>
</dbReference>
<dbReference type="EMBL" id="CP000860">
    <property type="protein sequence ID" value="ACA60347.1"/>
    <property type="molecule type" value="Genomic_DNA"/>
</dbReference>
<dbReference type="UniPathway" id="UPA00148"/>
<proteinExistence type="inferred from homology"/>
<dbReference type="RefSeq" id="WP_012302923.1">
    <property type="nucleotide sequence ID" value="NC_010424.1"/>
</dbReference>
<comment type="pathway">
    <text evidence="1">Cofactor biosynthesis; adenosylcobalamin biosynthesis.</text>
</comment>
<evidence type="ECO:0000256" key="2">
    <source>
        <dbReference type="ARBA" id="ARBA00005879"/>
    </source>
</evidence>
<evidence type="ECO:0000256" key="5">
    <source>
        <dbReference type="ARBA" id="ARBA00022679"/>
    </source>
</evidence>
<dbReference type="PIRSF" id="PIRSF036427">
    <property type="entry name" value="Precrrn-2_mtase"/>
    <property type="match status" value="1"/>
</dbReference>
<dbReference type="InterPro" id="IPR014776">
    <property type="entry name" value="4pyrrole_Mease_sub2"/>
</dbReference>
<protein>
    <submittedName>
        <fullName evidence="9">Precorrin-2 C20-methyltransferase</fullName>
    </submittedName>
</protein>
<reference evidence="10" key="1">
    <citation type="submission" date="2007-10" db="EMBL/GenBank/DDBJ databases">
        <title>Complete sequence of chromosome of Desulforudis audaxviator MP104C.</title>
        <authorList>
            <person name="Copeland A."/>
            <person name="Lucas S."/>
            <person name="Lapidus A."/>
            <person name="Barry K."/>
            <person name="Glavina del Rio T."/>
            <person name="Dalin E."/>
            <person name="Tice H."/>
            <person name="Bruce D."/>
            <person name="Pitluck S."/>
            <person name="Lowry S.R."/>
            <person name="Larimer F."/>
            <person name="Land M.L."/>
            <person name="Hauser L."/>
            <person name="Kyrpides N."/>
            <person name="Ivanova N.N."/>
            <person name="Richardson P."/>
        </authorList>
    </citation>
    <scope>NUCLEOTIDE SEQUENCE [LARGE SCALE GENOMIC DNA]</scope>
    <source>
        <strain evidence="10">MP104C</strain>
    </source>
</reference>
<dbReference type="KEGG" id="dau:Daud_1854"/>
<evidence type="ECO:0000256" key="4">
    <source>
        <dbReference type="ARBA" id="ARBA00022603"/>
    </source>
</evidence>
<dbReference type="STRING" id="477974.Daud_1854"/>
<keyword evidence="5 9" id="KW-0808">Transferase</keyword>
<keyword evidence="3" id="KW-0169">Cobalamin biosynthesis</keyword>
<dbReference type="Gene3D" id="3.40.1010.10">
    <property type="entry name" value="Cobalt-precorrin-4 Transmethylase, Domain 1"/>
    <property type="match status" value="1"/>
</dbReference>
<dbReference type="Pfam" id="PF00590">
    <property type="entry name" value="TP_methylase"/>
    <property type="match status" value="1"/>
</dbReference>
<dbReference type="Gene3D" id="3.30.950.10">
    <property type="entry name" value="Methyltransferase, Cobalt-precorrin-4 Transmethylase, Domain 2"/>
    <property type="match status" value="1"/>
</dbReference>
<sequence>MRGETQGSFWGVGLGPGDPELMSLKAKRLIEEADCVVVPKSSLAGESLALEIARPFIGEKPVLECEFPMRRDERELAPYWAAAAEKIAERVRRGEKVVFLTLGDCLTYSTYCYVLRELRQRLAPGLIHSVPGITSYAAAASAANFPLGEKDERIAVVPVPRGDLAPVRQVLEEFETVVLMKVAKQLPAVINLLREMGLDGHAVFASHVSQPEEYLTSDLQSLPEGEHGYLSVILVRKKGGRVS</sequence>
<evidence type="ECO:0000256" key="7">
    <source>
        <dbReference type="PIRNR" id="PIRNR036427"/>
    </source>
</evidence>
<dbReference type="GO" id="GO:0009236">
    <property type="term" value="P:cobalamin biosynthetic process"/>
    <property type="evidence" value="ECO:0007669"/>
    <property type="project" value="UniProtKB-UniRule"/>
</dbReference>
<evidence type="ECO:0000256" key="6">
    <source>
        <dbReference type="ARBA" id="ARBA00022691"/>
    </source>
</evidence>
<keyword evidence="6" id="KW-0949">S-adenosyl-L-methionine</keyword>
<dbReference type="Proteomes" id="UP000008544">
    <property type="component" value="Chromosome"/>
</dbReference>
<dbReference type="InterPro" id="IPR006364">
    <property type="entry name" value="CobI/CbiL/CobIJ_dom"/>
</dbReference>
<comment type="similarity">
    <text evidence="2 7">Belongs to the precorrin methyltransferase family.</text>
</comment>
<dbReference type="NCBIfam" id="TIGR01467">
    <property type="entry name" value="cobI_cbiL"/>
    <property type="match status" value="1"/>
</dbReference>